<dbReference type="SUPFAM" id="SSF54593">
    <property type="entry name" value="Glyoxalase/Bleomycin resistance protein/Dihydroxybiphenyl dioxygenase"/>
    <property type="match status" value="1"/>
</dbReference>
<dbReference type="PANTHER" id="PTHR36503">
    <property type="entry name" value="BLR2520 PROTEIN"/>
    <property type="match status" value="1"/>
</dbReference>
<dbReference type="RefSeq" id="WP_058384898.1">
    <property type="nucleotide sequence ID" value="NZ_CP013661.2"/>
</dbReference>
<feature type="domain" description="Glyoxalase/Bleomycin resistance-like N-terminal" evidence="1">
    <location>
        <begin position="9"/>
        <end position="37"/>
    </location>
</feature>
<dbReference type="EMBL" id="CP013661">
    <property type="protein sequence ID" value="ALS78230.1"/>
    <property type="molecule type" value="Genomic_DNA"/>
</dbReference>
<evidence type="ECO:0000313" key="2">
    <source>
        <dbReference type="EMBL" id="ALS78230.1"/>
    </source>
</evidence>
<gene>
    <name evidence="2" type="ORF">AUO94_05980</name>
</gene>
<keyword evidence="2" id="KW-0560">Oxidoreductase</keyword>
<keyword evidence="2" id="KW-0223">Dioxygenase</keyword>
<dbReference type="InterPro" id="IPR029068">
    <property type="entry name" value="Glyas_Bleomycin-R_OHBP_Dase"/>
</dbReference>
<dbReference type="InterPro" id="IPR053863">
    <property type="entry name" value="Glyoxy/Ble-like_N"/>
</dbReference>
<name>A0ABM5WV53_9BACL</name>
<evidence type="ECO:0000259" key="1">
    <source>
        <dbReference type="Pfam" id="PF22677"/>
    </source>
</evidence>
<dbReference type="Pfam" id="PF22677">
    <property type="entry name" value="Ble-like_N"/>
    <property type="match status" value="1"/>
</dbReference>
<keyword evidence="3" id="KW-1185">Reference proteome</keyword>
<dbReference type="GO" id="GO:0051213">
    <property type="term" value="F:dioxygenase activity"/>
    <property type="evidence" value="ECO:0007669"/>
    <property type="project" value="UniProtKB-KW"/>
</dbReference>
<accession>A0ABM5WV53</accession>
<organism evidence="2 3">
    <name type="scientific">Planococcus kocurii</name>
    <dbReference type="NCBI Taxonomy" id="1374"/>
    <lineage>
        <taxon>Bacteria</taxon>
        <taxon>Bacillati</taxon>
        <taxon>Bacillota</taxon>
        <taxon>Bacilli</taxon>
        <taxon>Bacillales</taxon>
        <taxon>Caryophanaceae</taxon>
        <taxon>Planococcus</taxon>
    </lineage>
</organism>
<proteinExistence type="predicted"/>
<dbReference type="PANTHER" id="PTHR36503:SF2">
    <property type="entry name" value="BLR2408 PROTEIN"/>
    <property type="match status" value="1"/>
</dbReference>
<dbReference type="Gene3D" id="3.10.180.10">
    <property type="entry name" value="2,3-Dihydroxybiphenyl 1,2-Dioxygenase, domain 1"/>
    <property type="match status" value="1"/>
</dbReference>
<dbReference type="Proteomes" id="UP000065533">
    <property type="component" value="Chromosome"/>
</dbReference>
<sequence length="133" mass="14994">MSIQSSHIFVNLPVKNLEKSVSFFKQLGFEFENNMTNDDGAALIIGPTSYVMLLTEAYFKGFTKKEIADTSSQREVILTISAPSKEKVDELISLALTAGAQLANENVDDEFMYYGSFIDLDGHMWEVLYMQEM</sequence>
<reference evidence="2" key="1">
    <citation type="submission" date="2016-01" db="EMBL/GenBank/DDBJ databases">
        <title>Complete genome of Planococcus kocurri type strain.</title>
        <authorList>
            <person name="See-Too W.S."/>
        </authorList>
    </citation>
    <scope>NUCLEOTIDE SEQUENCE [LARGE SCALE GENOMIC DNA]</scope>
    <source>
        <strain evidence="2">ATCC 43650</strain>
    </source>
</reference>
<evidence type="ECO:0000313" key="3">
    <source>
        <dbReference type="Proteomes" id="UP000065533"/>
    </source>
</evidence>
<protein>
    <submittedName>
        <fullName evidence="2">Extradiol dioxygenase</fullName>
    </submittedName>
</protein>